<dbReference type="Pfam" id="PF00089">
    <property type="entry name" value="Trypsin"/>
    <property type="match status" value="3"/>
</dbReference>
<feature type="region of interest" description="Disordered" evidence="2">
    <location>
        <begin position="293"/>
        <end position="325"/>
    </location>
</feature>
<feature type="compositionally biased region" description="Polar residues" evidence="2">
    <location>
        <begin position="660"/>
        <end position="669"/>
    </location>
</feature>
<dbReference type="InterPro" id="IPR001254">
    <property type="entry name" value="Trypsin_dom"/>
</dbReference>
<feature type="compositionally biased region" description="Low complexity" evidence="2">
    <location>
        <begin position="674"/>
        <end position="691"/>
    </location>
</feature>
<feature type="region of interest" description="Disordered" evidence="2">
    <location>
        <begin position="588"/>
        <end position="616"/>
    </location>
</feature>
<organism evidence="5 6">
    <name type="scientific">Trichuris muris</name>
    <name type="common">Mouse whipworm</name>
    <dbReference type="NCBI Taxonomy" id="70415"/>
    <lineage>
        <taxon>Eukaryota</taxon>
        <taxon>Metazoa</taxon>
        <taxon>Ecdysozoa</taxon>
        <taxon>Nematoda</taxon>
        <taxon>Enoplea</taxon>
        <taxon>Dorylaimia</taxon>
        <taxon>Trichinellida</taxon>
        <taxon>Trichuridae</taxon>
        <taxon>Trichuris</taxon>
    </lineage>
</organism>
<dbReference type="PANTHER" id="PTHR24250">
    <property type="entry name" value="CHYMOTRYPSIN-RELATED"/>
    <property type="match status" value="1"/>
</dbReference>
<feature type="domain" description="Peptidase S1" evidence="4">
    <location>
        <begin position="337"/>
        <end position="581"/>
    </location>
</feature>
<accession>A0A5S6QJA4</accession>
<feature type="compositionally biased region" description="Polar residues" evidence="2">
    <location>
        <begin position="934"/>
        <end position="957"/>
    </location>
</feature>
<evidence type="ECO:0000313" key="5">
    <source>
        <dbReference type="Proteomes" id="UP000046395"/>
    </source>
</evidence>
<dbReference type="GO" id="GO:0006508">
    <property type="term" value="P:proteolysis"/>
    <property type="evidence" value="ECO:0007669"/>
    <property type="project" value="InterPro"/>
</dbReference>
<feature type="compositionally biased region" description="Basic and acidic residues" evidence="2">
    <location>
        <begin position="692"/>
        <end position="702"/>
    </location>
</feature>
<dbReference type="SUPFAM" id="SSF50494">
    <property type="entry name" value="Trypsin-like serine proteases"/>
    <property type="match status" value="3"/>
</dbReference>
<evidence type="ECO:0000259" key="4">
    <source>
        <dbReference type="PROSITE" id="PS50240"/>
    </source>
</evidence>
<feature type="region of interest" description="Disordered" evidence="2">
    <location>
        <begin position="934"/>
        <end position="996"/>
    </location>
</feature>
<dbReference type="STRING" id="70415.A0A5S6QJA4"/>
<dbReference type="SMART" id="SM00020">
    <property type="entry name" value="Tryp_SPc"/>
    <property type="match status" value="1"/>
</dbReference>
<feature type="compositionally biased region" description="Low complexity" evidence="2">
    <location>
        <begin position="963"/>
        <end position="996"/>
    </location>
</feature>
<dbReference type="Proteomes" id="UP000046395">
    <property type="component" value="Unassembled WGS sequence"/>
</dbReference>
<keyword evidence="1" id="KW-1015">Disulfide bond</keyword>
<dbReference type="GO" id="GO:0004252">
    <property type="term" value="F:serine-type endopeptidase activity"/>
    <property type="evidence" value="ECO:0007669"/>
    <property type="project" value="InterPro"/>
</dbReference>
<feature type="domain" description="Peptidase S1" evidence="4">
    <location>
        <begin position="31"/>
        <end position="290"/>
    </location>
</feature>
<reference evidence="6" key="1">
    <citation type="submission" date="2019-12" db="UniProtKB">
        <authorList>
            <consortium name="WormBaseParasite"/>
        </authorList>
    </citation>
    <scope>IDENTIFICATION</scope>
</reference>
<dbReference type="WBParaSite" id="TMUE_2000007255.1">
    <property type="protein sequence ID" value="TMUE_2000007255.1"/>
    <property type="gene ID" value="WBGene00302631"/>
</dbReference>
<proteinExistence type="predicted"/>
<feature type="signal peptide" evidence="3">
    <location>
        <begin position="1"/>
        <end position="23"/>
    </location>
</feature>
<dbReference type="PANTHER" id="PTHR24250:SF27">
    <property type="entry name" value="ELASTASE 2 LIKE"/>
    <property type="match status" value="1"/>
</dbReference>
<feature type="chain" id="PRO_5024401702" evidence="3">
    <location>
        <begin position="24"/>
        <end position="1252"/>
    </location>
</feature>
<sequence>MIPSNPWALAVLIPLVVVAYSEGTPCGYPKAYGGENIAMYLQDNKMVFPWTVVVTGCTRQLKCIGSLIPEEGASSLNRNGSSLVLTAGNCFRRNFFKKWGSPSSYRVYAGMDRYNLFTGGAKDASVIKLRIYPFNAGSDNIWHGVALVALKKPLMFSKAISPVCLAQQLVPPDSSRCFVSTYVKSRLDEEVVDLVPGSLCNFGHFPELKKIGGICSVHGKASSTKHFGGPLVCLVNNRAYQFGIYLSQLTVKQAFTTQIQALHYYGHTTKLFSNDAATLTYTVLLESKSGKSVSSKDHSQIENQSNEDDESSKPTETLKPTVPPEQKKQVLCGSTSVFGRKTESYIQGENARDMFPWNVYIVTKTRGIVRCIGSVIHAGDYAQHANASNLVLTAARCFDQTTTSSGKVLSSRLIYASSNKYSWYKRKGIKLTVVKAYGYNQRIDKREPENALIILQLQRPLSTKDNVVPVCLAAPDELPPLESYCYVTHYDTNEHRIDEEAVPLALKRKCSLNGHLNSSSAQGLCTIQEKRKNYLLTGAPLVCIIDGRAYQYGVYQRQHMCRINDKATQSLGFYSQITTVYDMLSCKSPAQRPDSSNVPPAVKETEQTAPTERPPIIFLPIDSESLSLDSLSKEQQTTKEPSVSVVLPSRPLPPSSSHPNNQSGQQPLQPVNGKSDSSSVSISKSKSASTERSNEESEERIVPPKTPTPEVESPVLKRNETTIVVRFPQLTYPKFVIREETTEKPIIVSSGSSESEEIVIPITLPALVSTPSPDTVPSEPVLSTPAPVKIDGDSKPSSHSRTTSASSSKTTSTSGELIDPNEVDIPLPKPGLPNIPCINPGDYDFDIFVPSGLPMCPGNADGSVQLVPLPTPIPSAEYPSSSLESADHKVFLTIPPYDTIGKVTDHEHILIRDVVVAETAVAGVTSSVCVEGVSSSHPSAISDGTSSGSNIYGSSDPSYPAIGTPGNTSSGTSSSGGNSSASTSTCTPGSTSSNCSGSKPGVFGCEGSLIKHLPGAVGVHIFDVSMTSAEDSCTGSLYTEPGQTYSDLVIASARCVWSRVSTKYQVYIGSLLPREMAAAQFNRTLVSVDRILTVPFYSEHSSLKAMGIAVLKLKHKVKVTAGVQSFPLSYPETAPSMRMQCYVSGVCQHGMPVRVEYQLLSPSDCYSRLGHQFHPSLQYCGVGRKNTLKYPVGAPLICEYFGTWTQFAVYDHSPRSTKMYLGTQEEDALNELAVFVKFEGDVVRETLKKLQA</sequence>
<dbReference type="InterPro" id="IPR043504">
    <property type="entry name" value="Peptidase_S1_PA_chymotrypsin"/>
</dbReference>
<keyword evidence="3" id="KW-0732">Signal</keyword>
<feature type="region of interest" description="Disordered" evidence="2">
    <location>
        <begin position="629"/>
        <end position="714"/>
    </location>
</feature>
<name>A0A5S6QJA4_TRIMR</name>
<feature type="compositionally biased region" description="Low complexity" evidence="2">
    <location>
        <begin position="797"/>
        <end position="814"/>
    </location>
</feature>
<evidence type="ECO:0000256" key="2">
    <source>
        <dbReference type="SAM" id="MobiDB-lite"/>
    </source>
</evidence>
<protein>
    <submittedName>
        <fullName evidence="6">Peptidase S1 domain-containing protein</fullName>
    </submittedName>
</protein>
<evidence type="ECO:0000256" key="3">
    <source>
        <dbReference type="SAM" id="SignalP"/>
    </source>
</evidence>
<evidence type="ECO:0000313" key="6">
    <source>
        <dbReference type="WBParaSite" id="TMUE_2000007255.1"/>
    </source>
</evidence>
<feature type="region of interest" description="Disordered" evidence="2">
    <location>
        <begin position="767"/>
        <end position="825"/>
    </location>
</feature>
<dbReference type="AlphaFoldDB" id="A0A5S6QJA4"/>
<dbReference type="PROSITE" id="PS50240">
    <property type="entry name" value="TRYPSIN_DOM"/>
    <property type="match status" value="2"/>
</dbReference>
<dbReference type="Gene3D" id="2.40.10.10">
    <property type="entry name" value="Trypsin-like serine proteases"/>
    <property type="match status" value="3"/>
</dbReference>
<evidence type="ECO:0000256" key="1">
    <source>
        <dbReference type="ARBA" id="ARBA00023157"/>
    </source>
</evidence>
<dbReference type="InterPro" id="IPR009003">
    <property type="entry name" value="Peptidase_S1_PA"/>
</dbReference>
<keyword evidence="5" id="KW-1185">Reference proteome</keyword>